<feature type="signal peptide" evidence="2">
    <location>
        <begin position="1"/>
        <end position="19"/>
    </location>
</feature>
<evidence type="ECO:0000256" key="2">
    <source>
        <dbReference type="SAM" id="SignalP"/>
    </source>
</evidence>
<comment type="caution">
    <text evidence="3">The sequence shown here is derived from an EMBL/GenBank/DDBJ whole genome shotgun (WGS) entry which is preliminary data.</text>
</comment>
<dbReference type="EMBL" id="PXYG01000001">
    <property type="protein sequence ID" value="PSJ47961.1"/>
    <property type="molecule type" value="Genomic_DNA"/>
</dbReference>
<protein>
    <submittedName>
        <fullName evidence="3">DUF2796 domain-containing protein</fullName>
    </submittedName>
</protein>
<proteinExistence type="predicted"/>
<dbReference type="RefSeq" id="WP_106728372.1">
    <property type="nucleotide sequence ID" value="NZ_PXYG01000001.1"/>
</dbReference>
<sequence>MTLKLLALTTAMLPVLTSAQTQLGMHEHGFGMLNLVLEQNELLLELTAPAADIVGFEHRAGTEAEQAQREAALEQLRQANALFTLTPAAACRLEKVDLAGDGHDHHDDHNHHDDHDHRHDDEPQGHEHEHEHDDHDHSDILVHYFYHCDRPDALSRIEVALFERFPSFHRIEVQGILPSGQLADTLTPEQPQIDW</sequence>
<reference evidence="3 4" key="1">
    <citation type="submission" date="2018-03" db="EMBL/GenBank/DDBJ databases">
        <title>The draft genome of Zobellella sp. 59N8.</title>
        <authorList>
            <person name="Liu L."/>
            <person name="Li L."/>
            <person name="Zhang X."/>
            <person name="Liang L."/>
            <person name="Wang T."/>
        </authorList>
    </citation>
    <scope>NUCLEOTIDE SEQUENCE [LARGE SCALE GENOMIC DNA]</scope>
    <source>
        <strain evidence="3 4">59N8</strain>
    </source>
</reference>
<dbReference type="AlphaFoldDB" id="A0A2P7RCL5"/>
<dbReference type="Proteomes" id="UP000240243">
    <property type="component" value="Unassembled WGS sequence"/>
</dbReference>
<evidence type="ECO:0000313" key="4">
    <source>
        <dbReference type="Proteomes" id="UP000240243"/>
    </source>
</evidence>
<gene>
    <name evidence="3" type="ORF">C7H85_03930</name>
</gene>
<dbReference type="InterPro" id="IPR021253">
    <property type="entry name" value="ZrgA-like"/>
</dbReference>
<accession>A0A2P7RCL5</accession>
<evidence type="ECO:0000313" key="3">
    <source>
        <dbReference type="EMBL" id="PSJ47961.1"/>
    </source>
</evidence>
<dbReference type="Pfam" id="PF10986">
    <property type="entry name" value="ZrgA"/>
    <property type="match status" value="1"/>
</dbReference>
<evidence type="ECO:0000256" key="1">
    <source>
        <dbReference type="SAM" id="MobiDB-lite"/>
    </source>
</evidence>
<name>A0A2P7RCL5_9GAMM</name>
<organism evidence="3 4">
    <name type="scientific">Zobellella endophytica</name>
    <dbReference type="NCBI Taxonomy" id="2116700"/>
    <lineage>
        <taxon>Bacteria</taxon>
        <taxon>Pseudomonadati</taxon>
        <taxon>Pseudomonadota</taxon>
        <taxon>Gammaproteobacteria</taxon>
        <taxon>Aeromonadales</taxon>
        <taxon>Aeromonadaceae</taxon>
        <taxon>Zobellella</taxon>
    </lineage>
</organism>
<keyword evidence="4" id="KW-1185">Reference proteome</keyword>
<feature type="region of interest" description="Disordered" evidence="1">
    <location>
        <begin position="102"/>
        <end position="134"/>
    </location>
</feature>
<feature type="chain" id="PRO_5015178474" evidence="2">
    <location>
        <begin position="20"/>
        <end position="195"/>
    </location>
</feature>
<keyword evidence="2" id="KW-0732">Signal</keyword>